<dbReference type="AlphaFoldDB" id="A0A8S1QVU2"/>
<dbReference type="EMBL" id="CAJJDM010000344">
    <property type="protein sequence ID" value="CAD8119543.1"/>
    <property type="molecule type" value="Genomic_DNA"/>
</dbReference>
<reference evidence="2" key="1">
    <citation type="submission" date="2021-01" db="EMBL/GenBank/DDBJ databases">
        <authorList>
            <consortium name="Genoscope - CEA"/>
            <person name="William W."/>
        </authorList>
    </citation>
    <scope>NUCLEOTIDE SEQUENCE</scope>
</reference>
<keyword evidence="3" id="KW-1185">Reference proteome</keyword>
<keyword evidence="1" id="KW-1133">Transmembrane helix</keyword>
<keyword evidence="1" id="KW-0472">Membrane</keyword>
<feature type="transmembrane region" description="Helical" evidence="1">
    <location>
        <begin position="50"/>
        <end position="73"/>
    </location>
</feature>
<evidence type="ECO:0000313" key="2">
    <source>
        <dbReference type="EMBL" id="CAD8119543.1"/>
    </source>
</evidence>
<proteinExistence type="predicted"/>
<accession>A0A8S1QVU2</accession>
<comment type="caution">
    <text evidence="2">The sequence shown here is derived from an EMBL/GenBank/DDBJ whole genome shotgun (WGS) entry which is preliminary data.</text>
</comment>
<keyword evidence="1" id="KW-0812">Transmembrane</keyword>
<feature type="transmembrane region" description="Helical" evidence="1">
    <location>
        <begin position="25"/>
        <end position="44"/>
    </location>
</feature>
<organism evidence="2 3">
    <name type="scientific">Paramecium primaurelia</name>
    <dbReference type="NCBI Taxonomy" id="5886"/>
    <lineage>
        <taxon>Eukaryota</taxon>
        <taxon>Sar</taxon>
        <taxon>Alveolata</taxon>
        <taxon>Ciliophora</taxon>
        <taxon>Intramacronucleata</taxon>
        <taxon>Oligohymenophorea</taxon>
        <taxon>Peniculida</taxon>
        <taxon>Parameciidae</taxon>
        <taxon>Paramecium</taxon>
    </lineage>
</organism>
<dbReference type="Proteomes" id="UP000688137">
    <property type="component" value="Unassembled WGS sequence"/>
</dbReference>
<protein>
    <submittedName>
        <fullName evidence="2">Uncharacterized protein</fullName>
    </submittedName>
</protein>
<evidence type="ECO:0000313" key="3">
    <source>
        <dbReference type="Proteomes" id="UP000688137"/>
    </source>
</evidence>
<gene>
    <name evidence="2" type="ORF">PPRIM_AZ9-3.1.T3350001</name>
</gene>
<name>A0A8S1QVU2_PARPR</name>
<sequence length="76" mass="9074">MQSSFFLIYFIKFKPTKSTYENLKIICREFLFMLISASFLLYSFEFSQDNLLVGFILVCFVPFWLPICSQIYLNKS</sequence>
<evidence type="ECO:0000256" key="1">
    <source>
        <dbReference type="SAM" id="Phobius"/>
    </source>
</evidence>